<organism evidence="6 7">
    <name type="scientific">Sphingomonas gei</name>
    <dbReference type="NCBI Taxonomy" id="1395960"/>
    <lineage>
        <taxon>Bacteria</taxon>
        <taxon>Pseudomonadati</taxon>
        <taxon>Pseudomonadota</taxon>
        <taxon>Alphaproteobacteria</taxon>
        <taxon>Sphingomonadales</taxon>
        <taxon>Sphingomonadaceae</taxon>
        <taxon>Sphingomonas</taxon>
    </lineage>
</organism>
<dbReference type="InterPro" id="IPR037682">
    <property type="entry name" value="TonB_C"/>
</dbReference>
<dbReference type="OrthoDB" id="7201913at2"/>
<dbReference type="AlphaFoldDB" id="A0A4S1X184"/>
<dbReference type="GO" id="GO:0016020">
    <property type="term" value="C:membrane"/>
    <property type="evidence" value="ECO:0007669"/>
    <property type="project" value="UniProtKB-SubCell"/>
</dbReference>
<evidence type="ECO:0000313" key="6">
    <source>
        <dbReference type="EMBL" id="TGX49648.1"/>
    </source>
</evidence>
<dbReference type="SUPFAM" id="SSF74653">
    <property type="entry name" value="TolA/TonB C-terminal domain"/>
    <property type="match status" value="1"/>
</dbReference>
<evidence type="ECO:0000313" key="7">
    <source>
        <dbReference type="Proteomes" id="UP000306147"/>
    </source>
</evidence>
<gene>
    <name evidence="6" type="ORF">E5A73_19255</name>
</gene>
<comment type="subcellular location">
    <subcellularLocation>
        <location evidence="1">Membrane</location>
        <topology evidence="1">Single-pass membrane protein</topology>
    </subcellularLocation>
</comment>
<dbReference type="GO" id="GO:0055085">
    <property type="term" value="P:transmembrane transport"/>
    <property type="evidence" value="ECO:0007669"/>
    <property type="project" value="InterPro"/>
</dbReference>
<dbReference type="InterPro" id="IPR006260">
    <property type="entry name" value="TonB/TolA_C"/>
</dbReference>
<feature type="domain" description="TonB C-terminal" evidence="5">
    <location>
        <begin position="50"/>
        <end position="141"/>
    </location>
</feature>
<reference evidence="6 7" key="1">
    <citation type="submission" date="2019-04" db="EMBL/GenBank/DDBJ databases">
        <title>Sphingomonas psychrotolerans sp. nov., isolated from soil in the Tianshan Mountains, Xinjiang, China.</title>
        <authorList>
            <person name="Luo Y."/>
            <person name="Sheng H."/>
        </authorList>
    </citation>
    <scope>NUCLEOTIDE SEQUENCE [LARGE SCALE GENOMIC DNA]</scope>
    <source>
        <strain evidence="6 7">ZFGT-11</strain>
    </source>
</reference>
<keyword evidence="7" id="KW-1185">Reference proteome</keyword>
<sequence length="141" mass="15092">MILAMLLFSQQVTSPATREPSPATESGTPAPSMVAAEIAEQIAAAPKRGTLWPKLLHKPPVSRFFPAASLLAGQEGEAVLRCRLRVTGSLDACTVALSSGVPALDAASLEWVADVRFRPQISNRKPVESDVILPVRWAIEH</sequence>
<keyword evidence="4" id="KW-0472">Membrane</keyword>
<protein>
    <submittedName>
        <fullName evidence="6">Energy transducer TonB</fullName>
    </submittedName>
</protein>
<dbReference type="RefSeq" id="WP_135965472.1">
    <property type="nucleotide sequence ID" value="NZ_SRXT01000008.1"/>
</dbReference>
<evidence type="ECO:0000256" key="2">
    <source>
        <dbReference type="ARBA" id="ARBA00022692"/>
    </source>
</evidence>
<dbReference type="Gene3D" id="3.30.1150.10">
    <property type="match status" value="1"/>
</dbReference>
<accession>A0A4S1X184</accession>
<dbReference type="Pfam" id="PF03544">
    <property type="entry name" value="TonB_C"/>
    <property type="match status" value="1"/>
</dbReference>
<dbReference type="NCBIfam" id="TIGR01352">
    <property type="entry name" value="tonB_Cterm"/>
    <property type="match status" value="1"/>
</dbReference>
<keyword evidence="2" id="KW-0812">Transmembrane</keyword>
<proteinExistence type="predicted"/>
<evidence type="ECO:0000256" key="1">
    <source>
        <dbReference type="ARBA" id="ARBA00004167"/>
    </source>
</evidence>
<keyword evidence="3" id="KW-1133">Transmembrane helix</keyword>
<comment type="caution">
    <text evidence="6">The sequence shown here is derived from an EMBL/GenBank/DDBJ whole genome shotgun (WGS) entry which is preliminary data.</text>
</comment>
<evidence type="ECO:0000256" key="3">
    <source>
        <dbReference type="ARBA" id="ARBA00022989"/>
    </source>
</evidence>
<name>A0A4S1X184_9SPHN</name>
<evidence type="ECO:0000259" key="5">
    <source>
        <dbReference type="PROSITE" id="PS52015"/>
    </source>
</evidence>
<dbReference type="PROSITE" id="PS52015">
    <property type="entry name" value="TONB_CTD"/>
    <property type="match status" value="1"/>
</dbReference>
<dbReference type="Proteomes" id="UP000306147">
    <property type="component" value="Unassembled WGS sequence"/>
</dbReference>
<dbReference type="EMBL" id="SRXT01000008">
    <property type="protein sequence ID" value="TGX49648.1"/>
    <property type="molecule type" value="Genomic_DNA"/>
</dbReference>
<evidence type="ECO:0000256" key="4">
    <source>
        <dbReference type="ARBA" id="ARBA00023136"/>
    </source>
</evidence>